<sequence>MNYDPNALQVPSRLVLSSWNVRGLNDHTRKLKVKDFVKKEKPLILALQETKLTNNKMRIAASNIAPSYTLIASQGRGGGGTALFLHPTITVMEHGFMSYGNLTWARMDFQGHSIHLAVVYDLHTPGRRAQFWNRLNQVLPFRKWIILGDWNSVERPDQMSGCRNLMTGVEEDNF</sequence>
<dbReference type="EMBL" id="JBHFFA010000002">
    <property type="protein sequence ID" value="KAL2642716.1"/>
    <property type="molecule type" value="Genomic_DNA"/>
</dbReference>
<dbReference type="Gene3D" id="3.60.10.10">
    <property type="entry name" value="Endonuclease/exonuclease/phosphatase"/>
    <property type="match status" value="1"/>
</dbReference>
<comment type="cofactor">
    <cofactor evidence="5">
        <name>Mg(2+)</name>
        <dbReference type="ChEBI" id="CHEBI:18420"/>
    </cofactor>
    <cofactor evidence="5">
        <name>Mn(2+)</name>
        <dbReference type="ChEBI" id="CHEBI:29035"/>
    </cofactor>
    <text evidence="5">Probably binds two magnesium or manganese ions per subunit.</text>
</comment>
<evidence type="ECO:0000313" key="8">
    <source>
        <dbReference type="Proteomes" id="UP001605036"/>
    </source>
</evidence>
<evidence type="ECO:0000256" key="4">
    <source>
        <dbReference type="ARBA" id="ARBA00022842"/>
    </source>
</evidence>
<keyword evidence="3" id="KW-0378">Hydrolase</keyword>
<dbReference type="PANTHER" id="PTHR22748:SF6">
    <property type="entry name" value="DNA-(APURINIC OR APYRIMIDINIC SITE) ENDONUCLEASE"/>
    <property type="match status" value="1"/>
</dbReference>
<keyword evidence="4 5" id="KW-0460">Magnesium</keyword>
<reference evidence="7 8" key="1">
    <citation type="submission" date="2024-09" db="EMBL/GenBank/DDBJ databases">
        <title>Chromosome-scale assembly of Riccia fluitans.</title>
        <authorList>
            <person name="Paukszto L."/>
            <person name="Sawicki J."/>
            <person name="Karawczyk K."/>
            <person name="Piernik-Szablinska J."/>
            <person name="Szczecinska M."/>
            <person name="Mazdziarz M."/>
        </authorList>
    </citation>
    <scope>NUCLEOTIDE SEQUENCE [LARGE SCALE GENOMIC DNA]</scope>
    <source>
        <strain evidence="7">Rf_01</strain>
        <tissue evidence="7">Aerial parts of the thallus</tissue>
    </source>
</reference>
<name>A0ABD1Z4K8_9MARC</name>
<comment type="similarity">
    <text evidence="1">Belongs to the DNA repair enzymes AP/ExoA family.</text>
</comment>
<dbReference type="Pfam" id="PF03372">
    <property type="entry name" value="Exo_endo_phos"/>
    <property type="match status" value="1"/>
</dbReference>
<evidence type="ECO:0000313" key="7">
    <source>
        <dbReference type="EMBL" id="KAL2642716.1"/>
    </source>
</evidence>
<evidence type="ECO:0000256" key="2">
    <source>
        <dbReference type="ARBA" id="ARBA00022723"/>
    </source>
</evidence>
<proteinExistence type="inferred from homology"/>
<comment type="caution">
    <text evidence="7">The sequence shown here is derived from an EMBL/GenBank/DDBJ whole genome shotgun (WGS) entry which is preliminary data.</text>
</comment>
<dbReference type="SUPFAM" id="SSF56219">
    <property type="entry name" value="DNase I-like"/>
    <property type="match status" value="1"/>
</dbReference>
<feature type="binding site" evidence="5">
    <location>
        <position position="20"/>
    </location>
    <ligand>
        <name>Mg(2+)</name>
        <dbReference type="ChEBI" id="CHEBI:18420"/>
        <label>1</label>
    </ligand>
</feature>
<evidence type="ECO:0000256" key="1">
    <source>
        <dbReference type="ARBA" id="ARBA00007092"/>
    </source>
</evidence>
<feature type="binding site" evidence="5">
    <location>
        <position position="49"/>
    </location>
    <ligand>
        <name>Mg(2+)</name>
        <dbReference type="ChEBI" id="CHEBI:18420"/>
        <label>1</label>
    </ligand>
</feature>
<keyword evidence="8" id="KW-1185">Reference proteome</keyword>
<dbReference type="AlphaFoldDB" id="A0ABD1Z4K8"/>
<organism evidence="7 8">
    <name type="scientific">Riccia fluitans</name>
    <dbReference type="NCBI Taxonomy" id="41844"/>
    <lineage>
        <taxon>Eukaryota</taxon>
        <taxon>Viridiplantae</taxon>
        <taxon>Streptophyta</taxon>
        <taxon>Embryophyta</taxon>
        <taxon>Marchantiophyta</taxon>
        <taxon>Marchantiopsida</taxon>
        <taxon>Marchantiidae</taxon>
        <taxon>Marchantiales</taxon>
        <taxon>Ricciaceae</taxon>
        <taxon>Riccia</taxon>
    </lineage>
</organism>
<accession>A0ABD1Z4K8</accession>
<dbReference type="GO" id="GO:0046872">
    <property type="term" value="F:metal ion binding"/>
    <property type="evidence" value="ECO:0007669"/>
    <property type="project" value="UniProtKB-KW"/>
</dbReference>
<dbReference type="PANTHER" id="PTHR22748">
    <property type="entry name" value="AP ENDONUCLEASE"/>
    <property type="match status" value="1"/>
</dbReference>
<keyword evidence="5" id="KW-0464">Manganese</keyword>
<protein>
    <recommendedName>
        <fullName evidence="6">Endonuclease/exonuclease/phosphatase domain-containing protein</fullName>
    </recommendedName>
</protein>
<dbReference type="InterPro" id="IPR005135">
    <property type="entry name" value="Endo/exonuclease/phosphatase"/>
</dbReference>
<dbReference type="InterPro" id="IPR036691">
    <property type="entry name" value="Endo/exonu/phosph_ase_sf"/>
</dbReference>
<keyword evidence="2 5" id="KW-0479">Metal-binding</keyword>
<gene>
    <name evidence="7" type="ORF">R1flu_010303</name>
</gene>
<evidence type="ECO:0000259" key="6">
    <source>
        <dbReference type="Pfam" id="PF03372"/>
    </source>
</evidence>
<dbReference type="Proteomes" id="UP001605036">
    <property type="component" value="Unassembled WGS sequence"/>
</dbReference>
<dbReference type="InterPro" id="IPR004808">
    <property type="entry name" value="AP_endonuc_1"/>
</dbReference>
<evidence type="ECO:0000256" key="3">
    <source>
        <dbReference type="ARBA" id="ARBA00022801"/>
    </source>
</evidence>
<dbReference type="GO" id="GO:0016787">
    <property type="term" value="F:hydrolase activity"/>
    <property type="evidence" value="ECO:0007669"/>
    <property type="project" value="UniProtKB-KW"/>
</dbReference>
<feature type="domain" description="Endonuclease/exonuclease/phosphatase" evidence="6">
    <location>
        <begin position="18"/>
        <end position="157"/>
    </location>
</feature>
<evidence type="ECO:0000256" key="5">
    <source>
        <dbReference type="PIRSR" id="PIRSR604808-2"/>
    </source>
</evidence>